<dbReference type="Proteomes" id="UP000032534">
    <property type="component" value="Unassembled WGS sequence"/>
</dbReference>
<comment type="caution">
    <text evidence="2">The sequence shown here is derived from an EMBL/GenBank/DDBJ whole genome shotgun (WGS) entry which is preliminary data.</text>
</comment>
<name>A0A0D7WX72_9BACL</name>
<keyword evidence="2" id="KW-0808">Transferase</keyword>
<dbReference type="CDD" id="cd01651">
    <property type="entry name" value="RT_G2_intron"/>
    <property type="match status" value="1"/>
</dbReference>
<proteinExistence type="predicted"/>
<dbReference type="Gene3D" id="1.10.30.50">
    <property type="match status" value="1"/>
</dbReference>
<evidence type="ECO:0000313" key="3">
    <source>
        <dbReference type="Proteomes" id="UP000032534"/>
    </source>
</evidence>
<dbReference type="SMART" id="SM00507">
    <property type="entry name" value="HNHc"/>
    <property type="match status" value="1"/>
</dbReference>
<dbReference type="AlphaFoldDB" id="A0A0D7WX72"/>
<feature type="domain" description="Reverse transcriptase" evidence="1">
    <location>
        <begin position="78"/>
        <end position="331"/>
    </location>
</feature>
<organism evidence="2 3">
    <name type="scientific">Paenibacillus terrae</name>
    <dbReference type="NCBI Taxonomy" id="159743"/>
    <lineage>
        <taxon>Bacteria</taxon>
        <taxon>Bacillati</taxon>
        <taxon>Bacillota</taxon>
        <taxon>Bacilli</taxon>
        <taxon>Bacillales</taxon>
        <taxon>Paenibacillaceae</taxon>
        <taxon>Paenibacillus</taxon>
    </lineage>
</organism>
<dbReference type="PANTHER" id="PTHR34047">
    <property type="entry name" value="NUCLEAR INTRON MATURASE 1, MITOCHONDRIAL-RELATED"/>
    <property type="match status" value="1"/>
</dbReference>
<dbReference type="NCBIfam" id="TIGR04416">
    <property type="entry name" value="group_II_RT_mat"/>
    <property type="match status" value="1"/>
</dbReference>
<gene>
    <name evidence="2" type="ORF">QD47_20635</name>
</gene>
<keyword evidence="3" id="KW-1185">Reference proteome</keyword>
<dbReference type="PROSITE" id="PS50878">
    <property type="entry name" value="RT_POL"/>
    <property type="match status" value="1"/>
</dbReference>
<dbReference type="CDD" id="cd00085">
    <property type="entry name" value="HNHc"/>
    <property type="match status" value="1"/>
</dbReference>
<keyword evidence="2" id="KW-0548">Nucleotidyltransferase</keyword>
<reference evidence="2 3" key="1">
    <citation type="submission" date="2014-11" db="EMBL/GenBank/DDBJ databases">
        <title>Draft Genome Sequences of Paenibacillus polymyxa NRRL B-30509 and Paenibacillus terrae NRRL B-30644, Strains from a Poultry Environment that Produce Tridecaptin A and Paenicidins.</title>
        <authorList>
            <person name="van Belkum M.J."/>
            <person name="Lohans C.T."/>
            <person name="Vederas J.C."/>
        </authorList>
    </citation>
    <scope>NUCLEOTIDE SEQUENCE [LARGE SCALE GENOMIC DNA]</scope>
    <source>
        <strain evidence="2 3">NRRL B-30644</strain>
    </source>
</reference>
<dbReference type="Pfam" id="PF00078">
    <property type="entry name" value="RVT_1"/>
    <property type="match status" value="1"/>
</dbReference>
<dbReference type="PANTHER" id="PTHR34047:SF8">
    <property type="entry name" value="PROTEIN YKFC"/>
    <property type="match status" value="1"/>
</dbReference>
<sequence length="607" mass="70597">MNKYRYNDYYEMTNVLDDLYSKSSQNISFRNLMDIIVSDGNIRLAYRTIKTNTGSNTAGVDKVTIKEIKDSDLDSYIKAVKLKLTQFKPDTVRRVFIPKANGKTRPLGIPTMINRLAQQCIKQVLEPICEARFHPHSYGFRPNRSTKHAISRMMSLINIGKFYYTVDVDIKGFFDNVNHNKLIKQMYALGIQDRKLLSIIKAMLKAPIQGEGIPCKGTPQGGILSPLLSNIVLNEFDWWISSQWESFQTTRTYINYHSRYNQQKKSNLKQIFIVRYADDFKILCKDYNTAKRTFIAVQDWLKVRLKLDISEEKSKIINLRKNYSDFLGVKIKAIKKGKTFGGYVAKSHICDKALVRMKMEIKNQVNLISKNIESAHITKLNSMILGWHEYYSCATCSNLDFANLAFSVKKHMYHKFRQIGKYQTPNNDEISPLYRRFYGNSKSRTWKIHNVIIYPISYIQHQKVMNFSQDICDYTQHGRTRSTKKLSSHTDAEIIRLARMYNPFESAELNDNRISRASMTQLKCEVTKDKLDILDFHCHHVIPKHLGGNDNFNNLRIVHRDVHKLIHATSPETIEFYSYIISNDNALKKVNKLRSHCNLEPIILTFS</sequence>
<dbReference type="OrthoDB" id="9793236at2"/>
<dbReference type="InterPro" id="IPR000477">
    <property type="entry name" value="RT_dom"/>
</dbReference>
<dbReference type="InterPro" id="IPR003615">
    <property type="entry name" value="HNH_nuc"/>
</dbReference>
<dbReference type="InterPro" id="IPR030931">
    <property type="entry name" value="Group_II_RT_mat"/>
</dbReference>
<evidence type="ECO:0000313" key="2">
    <source>
        <dbReference type="EMBL" id="KJD43760.1"/>
    </source>
</evidence>
<protein>
    <submittedName>
        <fullName evidence="2">Retron-type reverse transcriptase</fullName>
    </submittedName>
</protein>
<accession>A0A0D7WX72</accession>
<dbReference type="InterPro" id="IPR043502">
    <property type="entry name" value="DNA/RNA_pol_sf"/>
</dbReference>
<dbReference type="GO" id="GO:0003964">
    <property type="term" value="F:RNA-directed DNA polymerase activity"/>
    <property type="evidence" value="ECO:0007669"/>
    <property type="project" value="UniProtKB-KW"/>
</dbReference>
<keyword evidence="2" id="KW-0695">RNA-directed DNA polymerase</keyword>
<dbReference type="SUPFAM" id="SSF56672">
    <property type="entry name" value="DNA/RNA polymerases"/>
    <property type="match status" value="1"/>
</dbReference>
<evidence type="ECO:0000259" key="1">
    <source>
        <dbReference type="PROSITE" id="PS50878"/>
    </source>
</evidence>
<dbReference type="PATRIC" id="fig|159743.3.peg.4585"/>
<dbReference type="InterPro" id="IPR051083">
    <property type="entry name" value="GrpII_Intron_Splice-Mob/Def"/>
</dbReference>
<dbReference type="EMBL" id="JTHP01000049">
    <property type="protein sequence ID" value="KJD43760.1"/>
    <property type="molecule type" value="Genomic_DNA"/>
</dbReference>